<evidence type="ECO:0000256" key="1">
    <source>
        <dbReference type="SAM" id="SignalP"/>
    </source>
</evidence>
<dbReference type="RefSeq" id="WP_012637871.1">
    <property type="nucleotide sequence ID" value="NC_011901.1"/>
</dbReference>
<dbReference type="Proteomes" id="UP000002383">
    <property type="component" value="Chromosome"/>
</dbReference>
<proteinExistence type="predicted"/>
<accession>B8GQW8</accession>
<feature type="signal peptide" evidence="1">
    <location>
        <begin position="1"/>
        <end position="23"/>
    </location>
</feature>
<name>B8GQW8_THISH</name>
<organism evidence="2 3">
    <name type="scientific">Thioalkalivibrio sulfidiphilus (strain HL-EbGR7)</name>
    <dbReference type="NCBI Taxonomy" id="396588"/>
    <lineage>
        <taxon>Bacteria</taxon>
        <taxon>Pseudomonadati</taxon>
        <taxon>Pseudomonadota</taxon>
        <taxon>Gammaproteobacteria</taxon>
        <taxon>Chromatiales</taxon>
        <taxon>Ectothiorhodospiraceae</taxon>
        <taxon>Thioalkalivibrio</taxon>
    </lineage>
</organism>
<protein>
    <recommendedName>
        <fullName evidence="4">Lipid A 3-O-deacylase-related protein</fullName>
    </recommendedName>
</protein>
<dbReference type="AlphaFoldDB" id="B8GQW8"/>
<sequence precursor="true">MRILERTLAISLLATVLTTHAQALEGSPRAISLYWGQGVDSDLLEMPGDFLSNDLIYEASYLTALSYLQPLPTPQAVQSLFDTLYIPGTRTALEAIVVKHYGLQENWEANLAYFLQFRGWDLGPITARPGVGIGLSYAFGTPSYEDGPIDDPERRYKFQSFQAYEIEWSARQSARIALFTRVHHRSGIYGVIAPRRVGSNFVTVGLRFAL</sequence>
<gene>
    <name evidence="2" type="ordered locus">Tgr7_1302</name>
</gene>
<dbReference type="OrthoDB" id="323914at2"/>
<keyword evidence="3" id="KW-1185">Reference proteome</keyword>
<evidence type="ECO:0000313" key="2">
    <source>
        <dbReference type="EMBL" id="ACL72388.1"/>
    </source>
</evidence>
<dbReference type="EMBL" id="CP001339">
    <property type="protein sequence ID" value="ACL72388.1"/>
    <property type="molecule type" value="Genomic_DNA"/>
</dbReference>
<reference evidence="2 3" key="1">
    <citation type="journal article" date="2011" name="Stand. Genomic Sci.">
        <title>Complete genome sequence of 'Thioalkalivibrio sulfidophilus' HL-EbGr7.</title>
        <authorList>
            <person name="Muyzer G."/>
            <person name="Sorokin D.Y."/>
            <person name="Mavromatis K."/>
            <person name="Lapidus A."/>
            <person name="Clum A."/>
            <person name="Ivanova N."/>
            <person name="Pati A."/>
            <person name="d'Haeseleer P."/>
            <person name="Woyke T."/>
            <person name="Kyrpides N.C."/>
        </authorList>
    </citation>
    <scope>NUCLEOTIDE SEQUENCE [LARGE SCALE GENOMIC DNA]</scope>
    <source>
        <strain evidence="2 3">HL-EbGR7</strain>
    </source>
</reference>
<keyword evidence="1" id="KW-0732">Signal</keyword>
<feature type="chain" id="PRO_5002872911" description="Lipid A 3-O-deacylase-related protein" evidence="1">
    <location>
        <begin position="24"/>
        <end position="210"/>
    </location>
</feature>
<evidence type="ECO:0000313" key="3">
    <source>
        <dbReference type="Proteomes" id="UP000002383"/>
    </source>
</evidence>
<dbReference type="KEGG" id="tgr:Tgr7_1302"/>
<evidence type="ECO:0008006" key="4">
    <source>
        <dbReference type="Google" id="ProtNLM"/>
    </source>
</evidence>
<dbReference type="HOGENOM" id="CLU_091311_0_0_6"/>